<dbReference type="AlphaFoldDB" id="A0A3B1BXG5"/>
<dbReference type="EMBL" id="UOGA01000227">
    <property type="protein sequence ID" value="VAX22629.1"/>
    <property type="molecule type" value="Genomic_DNA"/>
</dbReference>
<reference evidence="1" key="1">
    <citation type="submission" date="2018-06" db="EMBL/GenBank/DDBJ databases">
        <authorList>
            <person name="Zhirakovskaya E."/>
        </authorList>
    </citation>
    <scope>NUCLEOTIDE SEQUENCE</scope>
</reference>
<name>A0A3B1BXG5_9ZZZZ</name>
<organism evidence="1">
    <name type="scientific">hydrothermal vent metagenome</name>
    <dbReference type="NCBI Taxonomy" id="652676"/>
    <lineage>
        <taxon>unclassified sequences</taxon>
        <taxon>metagenomes</taxon>
        <taxon>ecological metagenomes</taxon>
    </lineage>
</organism>
<accession>A0A3B1BXG5</accession>
<protein>
    <submittedName>
        <fullName evidence="1">Uncharacterized protein</fullName>
    </submittedName>
</protein>
<proteinExistence type="predicted"/>
<gene>
    <name evidence="1" type="ORF">MNBD_NITROSPINAE04-1888</name>
</gene>
<evidence type="ECO:0000313" key="1">
    <source>
        <dbReference type="EMBL" id="VAX22629.1"/>
    </source>
</evidence>
<sequence length="211" mass="23664">MFGTAKAFPVFVSALFLFMSVGTAKAKHLKLYTYDIPEVGATQVTYTFDHISGPKAGYESGNPTLHEVEIERTITKHWLQSIYIDYDYAPSIDGHPEISEVSALKTEFNFKFSEKGRQFVDFRLNIELAKAMKNKITAYGESNVADTAEFRFIFEKSFEWFSIVLGPMLVKDIAGPGELSGWTYGYANAILMSINDKVGFGLEFHGFMGEA</sequence>
<feature type="non-terminal residue" evidence="1">
    <location>
        <position position="211"/>
    </location>
</feature>